<keyword evidence="2" id="KW-1185">Reference proteome</keyword>
<gene>
    <name evidence="1" type="ORF">GTP69_05905</name>
</gene>
<dbReference type="Pfam" id="PF14175">
    <property type="entry name" value="YaaC"/>
    <property type="match status" value="1"/>
</dbReference>
<reference evidence="1 2" key="1">
    <citation type="submission" date="2019-12" db="EMBL/GenBank/DDBJ databases">
        <title>Novel species isolated from a subtropical stream in China.</title>
        <authorList>
            <person name="Lu H."/>
        </authorList>
    </citation>
    <scope>NUCLEOTIDE SEQUENCE [LARGE SCALE GENOMIC DNA]</scope>
    <source>
        <strain evidence="1 2">CY42W</strain>
    </source>
</reference>
<protein>
    <submittedName>
        <fullName evidence="1">Uncharacterized protein</fullName>
    </submittedName>
</protein>
<accession>A0ABW9VWI0</accession>
<name>A0ABW9VWI0_9BURK</name>
<dbReference type="RefSeq" id="WP_161054012.1">
    <property type="nucleotide sequence ID" value="NZ_WWCT01000003.1"/>
</dbReference>
<comment type="caution">
    <text evidence="1">The sequence shown here is derived from an EMBL/GenBank/DDBJ whole genome shotgun (WGS) entry which is preliminary data.</text>
</comment>
<proteinExistence type="predicted"/>
<dbReference type="Proteomes" id="UP000642144">
    <property type="component" value="Unassembled WGS sequence"/>
</dbReference>
<dbReference type="InterPro" id="IPR026988">
    <property type="entry name" value="YaaC-like"/>
</dbReference>
<evidence type="ECO:0000313" key="1">
    <source>
        <dbReference type="EMBL" id="MYN25935.1"/>
    </source>
</evidence>
<sequence>MEIDEILKDSYERVAAQNKPPFDSTFDYASYQKQRDLALAEWKKIGKEGQEKYNGNLKNFYLEKKLEPDITQEFLNAKNLFLLNNEINARVGIKSNIDLILLDELNFPSPAIELLENIDNSDLVRELYKVRKRTTGSEKNSGITSDEARRLKNCMRQGRELYLSSRSGPLMVKPLTLFYSLTAYAYAIIILNNPIRFKLENLPGSHGMNYLPNNIQAQFGGDMPHGTFSDLLVSFPSNSIRTRDVDYAQSSETSILEFFKNVSNEN</sequence>
<evidence type="ECO:0000313" key="2">
    <source>
        <dbReference type="Proteomes" id="UP000642144"/>
    </source>
</evidence>
<organism evidence="1 2">
    <name type="scientific">Duganella levis</name>
    <dbReference type="NCBI Taxonomy" id="2692169"/>
    <lineage>
        <taxon>Bacteria</taxon>
        <taxon>Pseudomonadati</taxon>
        <taxon>Pseudomonadota</taxon>
        <taxon>Betaproteobacteria</taxon>
        <taxon>Burkholderiales</taxon>
        <taxon>Oxalobacteraceae</taxon>
        <taxon>Telluria group</taxon>
        <taxon>Duganella</taxon>
    </lineage>
</organism>
<dbReference type="EMBL" id="WWCT01000003">
    <property type="protein sequence ID" value="MYN25935.1"/>
    <property type="molecule type" value="Genomic_DNA"/>
</dbReference>